<dbReference type="Pfam" id="PF00725">
    <property type="entry name" value="3HCDH"/>
    <property type="match status" value="1"/>
</dbReference>
<dbReference type="GO" id="GO:0004300">
    <property type="term" value="F:enoyl-CoA hydratase activity"/>
    <property type="evidence" value="ECO:0007669"/>
    <property type="project" value="UniProtKB-ARBA"/>
</dbReference>
<dbReference type="SUPFAM" id="SSF52096">
    <property type="entry name" value="ClpP/crotonase"/>
    <property type="match status" value="1"/>
</dbReference>
<dbReference type="GO" id="GO:0006635">
    <property type="term" value="P:fatty acid beta-oxidation"/>
    <property type="evidence" value="ECO:0007669"/>
    <property type="project" value="TreeGrafter"/>
</dbReference>
<gene>
    <name evidence="10" type="ORF">TP2_00900</name>
</gene>
<dbReference type="InterPro" id="IPR006108">
    <property type="entry name" value="3HC_DH_C"/>
</dbReference>
<reference evidence="10 11" key="1">
    <citation type="submission" date="2013-07" db="EMBL/GenBank/DDBJ databases">
        <title>Thioclava pacifica DSM 10166 Genome Sequencing.</title>
        <authorList>
            <person name="Lai Q."/>
            <person name="Shao Z."/>
        </authorList>
    </citation>
    <scope>NUCLEOTIDE SEQUENCE [LARGE SCALE GENOMIC DNA]</scope>
    <source>
        <strain evidence="10 11">DSM 10166</strain>
    </source>
</reference>
<evidence type="ECO:0000256" key="2">
    <source>
        <dbReference type="ARBA" id="ARBA00011245"/>
    </source>
</evidence>
<keyword evidence="6" id="KW-0456">Lyase</keyword>
<comment type="subunit">
    <text evidence="2">Monomer.</text>
</comment>
<dbReference type="STRING" id="1353537.TP2_00900"/>
<dbReference type="InterPro" id="IPR001753">
    <property type="entry name" value="Enoyl-CoA_hydra/iso"/>
</dbReference>
<keyword evidence="5" id="KW-0413">Isomerase</keyword>
<comment type="caution">
    <text evidence="10">The sequence shown here is derived from an EMBL/GenBank/DDBJ whole genome shotgun (WGS) entry which is preliminary data.</text>
</comment>
<comment type="subcellular location">
    <subcellularLocation>
        <location evidence="1">Peroxisome</location>
    </subcellularLocation>
</comment>
<protein>
    <recommendedName>
        <fullName evidence="9">3-hydroxyacyl-CoA dehydrogenase C-terminal domain-containing protein</fullName>
    </recommendedName>
</protein>
<dbReference type="PANTHER" id="PTHR23309:SF49">
    <property type="entry name" value="PEROXISOMAL BIFUNCTIONAL ENZYME"/>
    <property type="match status" value="1"/>
</dbReference>
<keyword evidence="7" id="KW-0511">Multifunctional enzyme</keyword>
<evidence type="ECO:0000313" key="11">
    <source>
        <dbReference type="Proteomes" id="UP000027432"/>
    </source>
</evidence>
<dbReference type="OrthoDB" id="7687763at2"/>
<dbReference type="SUPFAM" id="SSF48179">
    <property type="entry name" value="6-phosphogluconate dehydrogenase C-terminal domain-like"/>
    <property type="match status" value="2"/>
</dbReference>
<evidence type="ECO:0000313" key="10">
    <source>
        <dbReference type="EMBL" id="KEO56110.1"/>
    </source>
</evidence>
<evidence type="ECO:0000256" key="4">
    <source>
        <dbReference type="ARBA" id="ARBA00023140"/>
    </source>
</evidence>
<dbReference type="GO" id="GO:0016853">
    <property type="term" value="F:isomerase activity"/>
    <property type="evidence" value="ECO:0007669"/>
    <property type="project" value="UniProtKB-KW"/>
</dbReference>
<keyword evidence="4" id="KW-0576">Peroxisome</keyword>
<evidence type="ECO:0000256" key="5">
    <source>
        <dbReference type="ARBA" id="ARBA00023235"/>
    </source>
</evidence>
<dbReference type="EMBL" id="AUND01000001">
    <property type="protein sequence ID" value="KEO56110.1"/>
    <property type="molecule type" value="Genomic_DNA"/>
</dbReference>
<evidence type="ECO:0000256" key="3">
    <source>
        <dbReference type="ARBA" id="ARBA00022963"/>
    </source>
</evidence>
<dbReference type="Gene3D" id="1.10.1040.50">
    <property type="match status" value="1"/>
</dbReference>
<evidence type="ECO:0000259" key="9">
    <source>
        <dbReference type="Pfam" id="PF00725"/>
    </source>
</evidence>
<name>A0A074JJU6_9RHOB</name>
<dbReference type="Gene3D" id="3.90.226.10">
    <property type="entry name" value="2-enoyl-CoA Hydratase, Chain A, domain 1"/>
    <property type="match status" value="1"/>
</dbReference>
<dbReference type="CDD" id="cd06558">
    <property type="entry name" value="crotonase-like"/>
    <property type="match status" value="1"/>
</dbReference>
<keyword evidence="11" id="KW-1185">Reference proteome</keyword>
<evidence type="ECO:0000256" key="8">
    <source>
        <dbReference type="ARBA" id="ARBA00049556"/>
    </source>
</evidence>
<accession>A0A074JJU6</accession>
<keyword evidence="3" id="KW-0442">Lipid degradation</keyword>
<dbReference type="InterPro" id="IPR036291">
    <property type="entry name" value="NAD(P)-bd_dom_sf"/>
</dbReference>
<dbReference type="Proteomes" id="UP000027432">
    <property type="component" value="Unassembled WGS sequence"/>
</dbReference>
<dbReference type="Pfam" id="PF00378">
    <property type="entry name" value="ECH_1"/>
    <property type="match status" value="1"/>
</dbReference>
<organism evidence="10 11">
    <name type="scientific">Thioclava pacifica DSM 10166</name>
    <dbReference type="NCBI Taxonomy" id="1353537"/>
    <lineage>
        <taxon>Bacteria</taxon>
        <taxon>Pseudomonadati</taxon>
        <taxon>Pseudomonadota</taxon>
        <taxon>Alphaproteobacteria</taxon>
        <taxon>Rhodobacterales</taxon>
        <taxon>Paracoccaceae</taxon>
        <taxon>Thioclava</taxon>
    </lineage>
</organism>
<dbReference type="AlphaFoldDB" id="A0A074JJU6"/>
<dbReference type="SUPFAM" id="SSF51735">
    <property type="entry name" value="NAD(P)-binding Rossmann-fold domains"/>
    <property type="match status" value="1"/>
</dbReference>
<dbReference type="GO" id="GO:0003857">
    <property type="term" value="F:(3S)-3-hydroxyacyl-CoA dehydrogenase (NAD+) activity"/>
    <property type="evidence" value="ECO:0007669"/>
    <property type="project" value="UniProtKB-EC"/>
</dbReference>
<dbReference type="InterPro" id="IPR029045">
    <property type="entry name" value="ClpP/crotonase-like_dom_sf"/>
</dbReference>
<sequence>MAKRVRFRTQDGLAWITLSGLDASGAPAGFTSDLRAALGGLLDLVARDHALRGVIVQGDTAGWPVATDPLEDYATDGEAPDLATLAQSLAALDQPVLARLSGRITGGSLALSQAADLRIADPETTFLSPEFALGAIPAAGGLVRLARRKGGAAALDLLTRETPLEATAAMSLGLCELILSDPEPAEIAAALDLLHDEGVPPADAALSDPAAYLAAIEPRRAALRKGPLAEPGARALEVVESALLLPLDEALDFEAVAFEDLSAAPLSKALRHAARCAAQTRSPGSGEPIEPMRIGLWDQPPTLAGALLAAGHSVILGASDPSAIEAGFASIAREQERQVQQGSLDPETRDADWARLGAAMTRDGLEGCDMVIAAGTQPVPETPLLLPVLDRALAGRVGPVLIRSGGIVELVPGTQTTTQELARLEAVLRLGDAPVVIGGPGVGGIVTHLRLAYIAAAERAVLAGATVAQVDEALTQLGVTTPPLRLADAMGISRVCAGLEQIRRAPGPFLGLLALEGHEGRASGQGFYDWSNRAARPIPDQAEALSALRREAGITPRRLGTAQIRARILAELANEGASLLQRAQAHRACDIDLAARFALGLPASLGGVMFAADQAGLLATRKLLRALTEEGAPEPVTLWDVLIRNGKSFADLDRR</sequence>
<evidence type="ECO:0000256" key="7">
    <source>
        <dbReference type="ARBA" id="ARBA00023268"/>
    </source>
</evidence>
<proteinExistence type="predicted"/>
<comment type="catalytic activity">
    <reaction evidence="8">
        <text>a (3S)-3-hydroxyacyl-CoA + NAD(+) = a 3-oxoacyl-CoA + NADH + H(+)</text>
        <dbReference type="Rhea" id="RHEA:22432"/>
        <dbReference type="ChEBI" id="CHEBI:15378"/>
        <dbReference type="ChEBI" id="CHEBI:57318"/>
        <dbReference type="ChEBI" id="CHEBI:57540"/>
        <dbReference type="ChEBI" id="CHEBI:57945"/>
        <dbReference type="ChEBI" id="CHEBI:90726"/>
        <dbReference type="EC" id="1.1.1.35"/>
    </reaction>
</comment>
<dbReference type="InterPro" id="IPR008927">
    <property type="entry name" value="6-PGluconate_DH-like_C_sf"/>
</dbReference>
<feature type="domain" description="3-hydroxyacyl-CoA dehydrogenase C-terminal" evidence="9">
    <location>
        <begin position="445"/>
        <end position="530"/>
    </location>
</feature>
<dbReference type="PANTHER" id="PTHR23309">
    <property type="entry name" value="3-HYDROXYACYL-COA DEHYROGENASE"/>
    <property type="match status" value="1"/>
</dbReference>
<dbReference type="eggNOG" id="COG1250">
    <property type="taxonomic scope" value="Bacteria"/>
</dbReference>
<dbReference type="eggNOG" id="COG1024">
    <property type="taxonomic scope" value="Bacteria"/>
</dbReference>
<keyword evidence="3" id="KW-0443">Lipid metabolism</keyword>
<evidence type="ECO:0000256" key="1">
    <source>
        <dbReference type="ARBA" id="ARBA00004275"/>
    </source>
</evidence>
<evidence type="ECO:0000256" key="6">
    <source>
        <dbReference type="ARBA" id="ARBA00023239"/>
    </source>
</evidence>